<dbReference type="EMBL" id="RKHJ01000001">
    <property type="protein sequence ID" value="ROR67169.1"/>
    <property type="molecule type" value="Genomic_DNA"/>
</dbReference>
<evidence type="ECO:0000313" key="3">
    <source>
        <dbReference type="EMBL" id="ROR67169.1"/>
    </source>
</evidence>
<keyword evidence="1" id="KW-0175">Coiled coil</keyword>
<sequence length="246" mass="27045">MALKATNGDQRRLLALQDVDTRIVRLQAKAKALPQTKRIDELDALLARLDRAVLDRLGAHDDATAEVARIESDVQLVEARLKRDQERLQVVKDAKTATATEHEIATLERRRSTLEDLELEAMQAQEDAAAALAAARAEAGEARAERDRLAAERAEVAAGLERELAEARAERADRTVAVPADLLALYDRQRERYGIGATLLQHRTSAASGVELNASELHQIRQTPDDEVILDPNSSAILVRTEESGL</sequence>
<comment type="caution">
    <text evidence="3">The sequence shown here is derived from an EMBL/GenBank/DDBJ whole genome shotgun (WGS) entry which is preliminary data.</text>
</comment>
<feature type="coiled-coil region" evidence="1">
    <location>
        <begin position="60"/>
        <end position="170"/>
    </location>
</feature>
<evidence type="ECO:0000259" key="2">
    <source>
        <dbReference type="Pfam" id="PF24481"/>
    </source>
</evidence>
<dbReference type="OrthoDB" id="9784388at2"/>
<evidence type="ECO:0000256" key="1">
    <source>
        <dbReference type="SAM" id="Coils"/>
    </source>
</evidence>
<dbReference type="Pfam" id="PF24481">
    <property type="entry name" value="CT398_CC"/>
    <property type="match status" value="1"/>
</dbReference>
<feature type="domain" description="CT398-like coiled coil hairpin" evidence="2">
    <location>
        <begin position="16"/>
        <end position="194"/>
    </location>
</feature>
<name>A0A3N2AVW6_9MICO</name>
<evidence type="ECO:0000313" key="4">
    <source>
        <dbReference type="Proteomes" id="UP000275456"/>
    </source>
</evidence>
<accession>A0A3N2AVW6</accession>
<dbReference type="Gene3D" id="1.10.287.1490">
    <property type="match status" value="1"/>
</dbReference>
<proteinExistence type="predicted"/>
<dbReference type="Proteomes" id="UP000275456">
    <property type="component" value="Unassembled WGS sequence"/>
</dbReference>
<keyword evidence="4" id="KW-1185">Reference proteome</keyword>
<dbReference type="AlphaFoldDB" id="A0A3N2AVW6"/>
<reference evidence="3 4" key="1">
    <citation type="submission" date="2018-11" db="EMBL/GenBank/DDBJ databases">
        <title>Sequencing the genomes of 1000 actinobacteria strains.</title>
        <authorList>
            <person name="Klenk H.-P."/>
        </authorList>
    </citation>
    <scope>NUCLEOTIDE SEQUENCE [LARGE SCALE GENOMIC DNA]</scope>
    <source>
        <strain evidence="3 4">DSM 9580</strain>
    </source>
</reference>
<gene>
    <name evidence="3" type="ORF">EDD26_2573</name>
</gene>
<organism evidence="3 4">
    <name type="scientific">Agrococcus jenensis</name>
    <dbReference type="NCBI Taxonomy" id="46353"/>
    <lineage>
        <taxon>Bacteria</taxon>
        <taxon>Bacillati</taxon>
        <taxon>Actinomycetota</taxon>
        <taxon>Actinomycetes</taxon>
        <taxon>Micrococcales</taxon>
        <taxon>Microbacteriaceae</taxon>
        <taxon>Agrococcus</taxon>
    </lineage>
</organism>
<dbReference type="InterPro" id="IPR056003">
    <property type="entry name" value="CT398_CC_hairpin"/>
</dbReference>
<dbReference type="RefSeq" id="WP_123698068.1">
    <property type="nucleotide sequence ID" value="NZ_RKHJ01000001.1"/>
</dbReference>
<protein>
    <recommendedName>
        <fullName evidence="2">CT398-like coiled coil hairpin domain-containing protein</fullName>
    </recommendedName>
</protein>